<protein>
    <submittedName>
        <fullName evidence="1">Uncharacterized protein</fullName>
    </submittedName>
</protein>
<evidence type="ECO:0000313" key="1">
    <source>
        <dbReference type="EMBL" id="GLK54568.1"/>
    </source>
</evidence>
<sequence length="82" mass="9104">MEFREIKVATDSADEDGRLVLHDGRLVAVIVRLDDPSHGPAKGQWSLEAGFNGVESTKPPLFANLQAAERWIELQIADHIRV</sequence>
<comment type="caution">
    <text evidence="1">The sequence shown here is derived from an EMBL/GenBank/DDBJ whole genome shotgun (WGS) entry which is preliminary data.</text>
</comment>
<dbReference type="EMBL" id="JAFBCY010000002">
    <property type="protein sequence ID" value="MBM7851510.1"/>
    <property type="molecule type" value="Genomic_DNA"/>
</dbReference>
<gene>
    <name evidence="1" type="ORF">GCM10008170_05870</name>
    <name evidence="2" type="ORF">JOD31_001735</name>
</gene>
<dbReference type="RefSeq" id="WP_204949936.1">
    <property type="nucleotide sequence ID" value="NZ_BSFF01000001.1"/>
</dbReference>
<dbReference type="AlphaFoldDB" id="A0A9W6MQS8"/>
<dbReference type="Proteomes" id="UP001143400">
    <property type="component" value="Unassembled WGS sequence"/>
</dbReference>
<name>A0A9W6MQS8_9HYPH</name>
<dbReference type="Proteomes" id="UP000758856">
    <property type="component" value="Unassembled WGS sequence"/>
</dbReference>
<reference evidence="1" key="1">
    <citation type="journal article" date="2014" name="Int. J. Syst. Evol. Microbiol.">
        <title>Complete genome sequence of Corynebacterium casei LMG S-19264T (=DSM 44701T), isolated from a smear-ripened cheese.</title>
        <authorList>
            <consortium name="US DOE Joint Genome Institute (JGI-PGF)"/>
            <person name="Walter F."/>
            <person name="Albersmeier A."/>
            <person name="Kalinowski J."/>
            <person name="Ruckert C."/>
        </authorList>
    </citation>
    <scope>NUCLEOTIDE SEQUENCE</scope>
    <source>
        <strain evidence="1">VKM B-1606</strain>
    </source>
</reference>
<evidence type="ECO:0000313" key="4">
    <source>
        <dbReference type="Proteomes" id="UP001143400"/>
    </source>
</evidence>
<keyword evidence="3" id="KW-1185">Reference proteome</keyword>
<dbReference type="EMBL" id="BSFF01000001">
    <property type="protein sequence ID" value="GLK54568.1"/>
    <property type="molecule type" value="Genomic_DNA"/>
</dbReference>
<reference evidence="2 3" key="2">
    <citation type="submission" date="2021-01" db="EMBL/GenBank/DDBJ databases">
        <title>Genomic Encyclopedia of Type Strains, Phase IV (KMG-IV): sequencing the most valuable type-strain genomes for metagenomic binning, comparative biology and taxonomic classification.</title>
        <authorList>
            <person name="Goeker M."/>
        </authorList>
    </citation>
    <scope>NUCLEOTIDE SEQUENCE [LARGE SCALE GENOMIC DNA]</scope>
    <source>
        <strain evidence="2 3">DSM 6130</strain>
    </source>
</reference>
<evidence type="ECO:0000313" key="3">
    <source>
        <dbReference type="Proteomes" id="UP000758856"/>
    </source>
</evidence>
<reference evidence="1" key="3">
    <citation type="submission" date="2023-01" db="EMBL/GenBank/DDBJ databases">
        <authorList>
            <person name="Sun Q."/>
            <person name="Evtushenko L."/>
        </authorList>
    </citation>
    <scope>NUCLEOTIDE SEQUENCE</scope>
    <source>
        <strain evidence="1">VKM B-1606</strain>
    </source>
</reference>
<accession>A0A9W6MQS8</accession>
<proteinExistence type="predicted"/>
<evidence type="ECO:0000313" key="2">
    <source>
        <dbReference type="EMBL" id="MBM7851510.1"/>
    </source>
</evidence>
<organism evidence="1 4">
    <name type="scientific">Methylopila capsulata</name>
    <dbReference type="NCBI Taxonomy" id="61654"/>
    <lineage>
        <taxon>Bacteria</taxon>
        <taxon>Pseudomonadati</taxon>
        <taxon>Pseudomonadota</taxon>
        <taxon>Alphaproteobacteria</taxon>
        <taxon>Hyphomicrobiales</taxon>
        <taxon>Methylopilaceae</taxon>
        <taxon>Methylopila</taxon>
    </lineage>
</organism>